<dbReference type="PROSITE" id="PS51186">
    <property type="entry name" value="GNAT"/>
    <property type="match status" value="1"/>
</dbReference>
<dbReference type="KEGG" id="msu:MS0266"/>
<dbReference type="PANTHER" id="PTHR13355">
    <property type="entry name" value="GLUCOSAMINE 6-PHOSPHATE N-ACETYLTRANSFERASE"/>
    <property type="match status" value="1"/>
</dbReference>
<dbReference type="SUPFAM" id="SSF55729">
    <property type="entry name" value="Acyl-CoA N-acyltransferases (Nat)"/>
    <property type="match status" value="1"/>
</dbReference>
<organism evidence="2 3">
    <name type="scientific">Mannheimia succiniciproducens (strain KCTC 0769BP / MBEL55E)</name>
    <dbReference type="NCBI Taxonomy" id="221988"/>
    <lineage>
        <taxon>Bacteria</taxon>
        <taxon>Pseudomonadati</taxon>
        <taxon>Pseudomonadota</taxon>
        <taxon>Gammaproteobacteria</taxon>
        <taxon>Pasteurellales</taxon>
        <taxon>Pasteurellaceae</taxon>
        <taxon>Basfia</taxon>
    </lineage>
</organism>
<dbReference type="GO" id="GO:0004343">
    <property type="term" value="F:glucosamine 6-phosphate N-acetyltransferase activity"/>
    <property type="evidence" value="ECO:0007669"/>
    <property type="project" value="TreeGrafter"/>
</dbReference>
<sequence length="155" mass="18380">MLFMRIHPMNWQCKTFNQLSNIELYQILQLRSDVFVIEQQCIYRDMDNKDLLASHLFLSKDNQIVAYCRLLPKGVSVADAAIGRVIIHEKYRGRHLAHKMMGKAIDIIIHEWHENKIYVQAQEYLQGFYQSLGFKATSDVYLEDEIPHLDMYWES</sequence>
<proteinExistence type="predicted"/>
<evidence type="ECO:0000259" key="1">
    <source>
        <dbReference type="PROSITE" id="PS51186"/>
    </source>
</evidence>
<accession>Q65VY7</accession>
<dbReference type="PANTHER" id="PTHR13355:SF11">
    <property type="entry name" value="GLUCOSAMINE 6-PHOSPHATE N-ACETYLTRANSFERASE"/>
    <property type="match status" value="1"/>
</dbReference>
<feature type="domain" description="N-acetyltransferase" evidence="1">
    <location>
        <begin position="14"/>
        <end position="155"/>
    </location>
</feature>
<dbReference type="STRING" id="221988.MS0266"/>
<dbReference type="InterPro" id="IPR000182">
    <property type="entry name" value="GNAT_dom"/>
</dbReference>
<dbReference type="Proteomes" id="UP000000607">
    <property type="component" value="Chromosome"/>
</dbReference>
<dbReference type="AlphaFoldDB" id="Q65VY7"/>
<evidence type="ECO:0000313" key="2">
    <source>
        <dbReference type="EMBL" id="AAU36873.1"/>
    </source>
</evidence>
<dbReference type="InterPro" id="IPR016181">
    <property type="entry name" value="Acyl_CoA_acyltransferase"/>
</dbReference>
<evidence type="ECO:0000313" key="3">
    <source>
        <dbReference type="Proteomes" id="UP000000607"/>
    </source>
</evidence>
<dbReference type="Gene3D" id="3.40.630.30">
    <property type="match status" value="1"/>
</dbReference>
<dbReference type="EMBL" id="AE016827">
    <property type="protein sequence ID" value="AAU36873.1"/>
    <property type="molecule type" value="Genomic_DNA"/>
</dbReference>
<dbReference type="HOGENOM" id="CLU_056607_3_1_6"/>
<dbReference type="Pfam" id="PF13673">
    <property type="entry name" value="Acetyltransf_10"/>
    <property type="match status" value="1"/>
</dbReference>
<protein>
    <submittedName>
        <fullName evidence="2">ElaA protein</fullName>
    </submittedName>
</protein>
<gene>
    <name evidence="2" type="primary">elaA</name>
    <name evidence="2" type="ordered locus">MS0266</name>
</gene>
<dbReference type="InterPro" id="IPR039143">
    <property type="entry name" value="GNPNAT1-like"/>
</dbReference>
<name>Q65VY7_MANSM</name>
<reference evidence="2 3" key="1">
    <citation type="journal article" date="2004" name="Nat. Biotechnol.">
        <title>The genome sequence of the capnophilic rumen bacterium Mannheimia succiniciproducens.</title>
        <authorList>
            <person name="Hong S.H."/>
            <person name="Kim J.S."/>
            <person name="Lee S.Y."/>
            <person name="In Y.H."/>
            <person name="Choi S.S."/>
            <person name="Rih J.-K."/>
            <person name="Kim C.H."/>
            <person name="Jeong H."/>
            <person name="Hur C.G."/>
            <person name="Kim J.J."/>
        </authorList>
    </citation>
    <scope>NUCLEOTIDE SEQUENCE [LARGE SCALE GENOMIC DNA]</scope>
    <source>
        <strain evidence="3">KCTC 0769BP / MBEL55E</strain>
    </source>
</reference>
<dbReference type="eggNOG" id="COG2153">
    <property type="taxonomic scope" value="Bacteria"/>
</dbReference>
<keyword evidence="3" id="KW-1185">Reference proteome</keyword>
<dbReference type="CDD" id="cd04301">
    <property type="entry name" value="NAT_SF"/>
    <property type="match status" value="1"/>
</dbReference>